<dbReference type="SUPFAM" id="SSF53822">
    <property type="entry name" value="Periplasmic binding protein-like I"/>
    <property type="match status" value="1"/>
</dbReference>
<feature type="domain" description="LysM" evidence="2">
    <location>
        <begin position="157"/>
        <end position="201"/>
    </location>
</feature>
<organism evidence="3 4">
    <name type="scientific">Faecalibacter rhinopitheci</name>
    <dbReference type="NCBI Taxonomy" id="2779678"/>
    <lineage>
        <taxon>Bacteria</taxon>
        <taxon>Pseudomonadati</taxon>
        <taxon>Bacteroidota</taxon>
        <taxon>Flavobacteriia</taxon>
        <taxon>Flavobacteriales</taxon>
        <taxon>Weeksellaceae</taxon>
        <taxon>Faecalibacter</taxon>
    </lineage>
</organism>
<dbReference type="PANTHER" id="PTHR33734">
    <property type="entry name" value="LYSM DOMAIN-CONTAINING GPI-ANCHORED PROTEIN 2"/>
    <property type="match status" value="1"/>
</dbReference>
<dbReference type="Gene3D" id="3.40.50.2300">
    <property type="match status" value="2"/>
</dbReference>
<dbReference type="RefSeq" id="WP_194183129.1">
    <property type="nucleotide sequence ID" value="NZ_JADGIK010000005.1"/>
</dbReference>
<name>A0A8J7FXR0_9FLAO</name>
<evidence type="ECO:0000313" key="4">
    <source>
        <dbReference type="Proteomes" id="UP000608754"/>
    </source>
</evidence>
<dbReference type="SMART" id="SM00257">
    <property type="entry name" value="LysM"/>
    <property type="match status" value="4"/>
</dbReference>
<sequence length="621" mass="69235">MKKIVSLFLFIASTALFAQQKTHTVEAKETVYGISKKYGVTQDQLYKANPSIEKNGLQIGDKIVIPTDNIKVVEDKVEIPTTNTPDVFEDENFIYLTIQPKESLFRITKQYNVSEALLKSLNPKQLENGLKVGDIIRIPNAKNISTPTQPTVNVPKGSHMVTKGDTLYSLSKKYNVSVDDFYAENPLLQTQGLKEGLVISIPKKSGRAIIENNTINYTVQSGDTAYNIIQRYETTLDELLALNPEAIDGLKSGMVLKLPLQKNATIVKYAEPGKIKRVNDNEINIVLMLPFNADNPSTLKNNQAMQFFTGAKVALNRLTKAGKNVNVKVIDTKEESNIQGILSTTDLSKADAVIGPLKPGAVVEVADFLKGSGIGIVSPYANSNDLNNYENLFISTPREEVLADQIIEEVQKSYQGEQIYLLTDSQHQELANYTKKSLEKVLKANVVIVNEANKIVQPNDKVGNVDYFTPIITVMVGDNDALGKQYLERLKTFNKDYIKAFGIKSVDVYDIYDANNSKNIDALREFGFVYSTGHIMNTRSEETISILKDFKDVYCNIPSRYEQLGYDTVFDIVERMNSKGDFLNNTSAENTGLAYKFAYKKVGNSKAFANDSARLIRLPKK</sequence>
<evidence type="ECO:0000256" key="1">
    <source>
        <dbReference type="SAM" id="SignalP"/>
    </source>
</evidence>
<dbReference type="Proteomes" id="UP000608754">
    <property type="component" value="Unassembled WGS sequence"/>
</dbReference>
<dbReference type="Gene3D" id="3.10.350.10">
    <property type="entry name" value="LysM domain"/>
    <property type="match status" value="4"/>
</dbReference>
<feature type="domain" description="LysM" evidence="2">
    <location>
        <begin position="215"/>
        <end position="258"/>
    </location>
</feature>
<dbReference type="Pfam" id="PF01476">
    <property type="entry name" value="LysM"/>
    <property type="match status" value="4"/>
</dbReference>
<evidence type="ECO:0000313" key="3">
    <source>
        <dbReference type="EMBL" id="MBF0597588.1"/>
    </source>
</evidence>
<evidence type="ECO:0000259" key="2">
    <source>
        <dbReference type="PROSITE" id="PS51782"/>
    </source>
</evidence>
<comment type="caution">
    <text evidence="3">The sequence shown here is derived from an EMBL/GenBank/DDBJ whole genome shotgun (WGS) entry which is preliminary data.</text>
</comment>
<keyword evidence="4" id="KW-1185">Reference proteome</keyword>
<proteinExistence type="predicted"/>
<accession>A0A8J7FXR0</accession>
<gene>
    <name evidence="3" type="ORF">IM532_09040</name>
</gene>
<dbReference type="EMBL" id="JADGIK010000005">
    <property type="protein sequence ID" value="MBF0597588.1"/>
    <property type="molecule type" value="Genomic_DNA"/>
</dbReference>
<feature type="chain" id="PRO_5035213640" evidence="1">
    <location>
        <begin position="19"/>
        <end position="621"/>
    </location>
</feature>
<feature type="domain" description="LysM" evidence="2">
    <location>
        <begin position="21"/>
        <end position="65"/>
    </location>
</feature>
<dbReference type="InterPro" id="IPR036779">
    <property type="entry name" value="LysM_dom_sf"/>
</dbReference>
<dbReference type="GO" id="GO:0008932">
    <property type="term" value="F:lytic endotransglycosylase activity"/>
    <property type="evidence" value="ECO:0007669"/>
    <property type="project" value="TreeGrafter"/>
</dbReference>
<dbReference type="SUPFAM" id="SSF54106">
    <property type="entry name" value="LysM domain"/>
    <property type="match status" value="4"/>
</dbReference>
<dbReference type="InterPro" id="IPR018392">
    <property type="entry name" value="LysM"/>
</dbReference>
<dbReference type="InterPro" id="IPR028082">
    <property type="entry name" value="Peripla_BP_I"/>
</dbReference>
<feature type="signal peptide" evidence="1">
    <location>
        <begin position="1"/>
        <end position="18"/>
    </location>
</feature>
<dbReference type="AlphaFoldDB" id="A0A8J7FXR0"/>
<dbReference type="PROSITE" id="PS51782">
    <property type="entry name" value="LYSM"/>
    <property type="match status" value="4"/>
</dbReference>
<dbReference type="CDD" id="cd00118">
    <property type="entry name" value="LysM"/>
    <property type="match status" value="4"/>
</dbReference>
<feature type="domain" description="LysM" evidence="2">
    <location>
        <begin position="94"/>
        <end position="138"/>
    </location>
</feature>
<protein>
    <submittedName>
        <fullName evidence="3">LysM peptidoglycan-binding domain-containing protein</fullName>
    </submittedName>
</protein>
<keyword evidence="1" id="KW-0732">Signal</keyword>
<dbReference type="PANTHER" id="PTHR33734:SF22">
    <property type="entry name" value="MEMBRANE-BOUND LYTIC MUREIN TRANSGLYCOSYLASE D"/>
    <property type="match status" value="1"/>
</dbReference>
<reference evidence="3" key="1">
    <citation type="submission" date="2020-10" db="EMBL/GenBank/DDBJ databases">
        <authorList>
            <person name="Lu T."/>
            <person name="Wang Q."/>
            <person name="Han X."/>
        </authorList>
    </citation>
    <scope>NUCLEOTIDE SEQUENCE</scope>
    <source>
        <strain evidence="3">WQ 117</strain>
    </source>
</reference>